<dbReference type="EMBL" id="AP019400">
    <property type="protein sequence ID" value="BBI32346.1"/>
    <property type="molecule type" value="Genomic_DNA"/>
</dbReference>
<evidence type="ECO:0000313" key="2">
    <source>
        <dbReference type="EMBL" id="BBI32346.1"/>
    </source>
</evidence>
<dbReference type="Proteomes" id="UP000289856">
    <property type="component" value="Chromosome"/>
</dbReference>
<sequence length="358" mass="39482">MQVISGKVQKAKKVVIYGPEGIGKSSLAAQFPRPIFIDTEGSTTEMSVDRLPKPSSWEMLKQQVNWVKQQGNRFGSLVIDTIDWAEMLCIENVCASHGKNGVEDFGFGKGYVYVAEELGRFLNLLSDVVESGIHVVLTAHAQIIKFEQPDEMGAYDRYQLKLGQKTGSRTAPLVKEWADMVLFVNYKTFSVAVDKDGKKNKAQGGIRTVYATHHPAWDAKNRHGLPDEFPLDYTQIAHIFNGSVSSVTQQPASTPVTQYTPPPAVDTSSQSVSQSASPPPATATGDPFLANIPRPLLDLMTAHQVTDIEIQTVVSKKGYYPFDTPIGNYDPTFITGVLVGAWQKVFEMIQEARKDLPF</sequence>
<reference evidence="2 3" key="1">
    <citation type="submission" date="2019-01" db="EMBL/GenBank/DDBJ databases">
        <title>Complete genome sequence of Cohnella hallensis HS21 isolated from Korean fir (Abies koreana) rhizospheric soil.</title>
        <authorList>
            <person name="Jiang L."/>
            <person name="Kang S.W."/>
            <person name="Kim S."/>
            <person name="Jung J."/>
            <person name="Kim C.Y."/>
            <person name="Kim D.H."/>
            <person name="Kim S.W."/>
            <person name="Lee J."/>
        </authorList>
    </citation>
    <scope>NUCLEOTIDE SEQUENCE [LARGE SCALE GENOMIC DNA]</scope>
    <source>
        <strain evidence="2 3">HS21</strain>
    </source>
</reference>
<dbReference type="AlphaFoldDB" id="A0A3T1D2K9"/>
<dbReference type="SUPFAM" id="SSF52540">
    <property type="entry name" value="P-loop containing nucleoside triphosphate hydrolases"/>
    <property type="match status" value="1"/>
</dbReference>
<evidence type="ECO:0008006" key="4">
    <source>
        <dbReference type="Google" id="ProtNLM"/>
    </source>
</evidence>
<feature type="compositionally biased region" description="Low complexity" evidence="1">
    <location>
        <begin position="267"/>
        <end position="276"/>
    </location>
</feature>
<dbReference type="KEGG" id="cohn:KCTCHS21_17450"/>
<keyword evidence="3" id="KW-1185">Reference proteome</keyword>
<feature type="region of interest" description="Disordered" evidence="1">
    <location>
        <begin position="251"/>
        <end position="287"/>
    </location>
</feature>
<dbReference type="RefSeq" id="WP_130606805.1">
    <property type="nucleotide sequence ID" value="NZ_AP019400.1"/>
</dbReference>
<evidence type="ECO:0000256" key="1">
    <source>
        <dbReference type="SAM" id="MobiDB-lite"/>
    </source>
</evidence>
<dbReference type="InterPro" id="IPR027417">
    <property type="entry name" value="P-loop_NTPase"/>
</dbReference>
<name>A0A3T1D2K9_9BACL</name>
<proteinExistence type="predicted"/>
<accession>A0A3T1D2K9</accession>
<organism evidence="2 3">
    <name type="scientific">Cohnella abietis</name>
    <dbReference type="NCBI Taxonomy" id="2507935"/>
    <lineage>
        <taxon>Bacteria</taxon>
        <taxon>Bacillati</taxon>
        <taxon>Bacillota</taxon>
        <taxon>Bacilli</taxon>
        <taxon>Bacillales</taxon>
        <taxon>Paenibacillaceae</taxon>
        <taxon>Cohnella</taxon>
    </lineage>
</organism>
<dbReference type="Pfam" id="PF13479">
    <property type="entry name" value="AAA_24"/>
    <property type="match status" value="1"/>
</dbReference>
<protein>
    <recommendedName>
        <fullName evidence="4">ATP-binding protein</fullName>
    </recommendedName>
</protein>
<evidence type="ECO:0000313" key="3">
    <source>
        <dbReference type="Proteomes" id="UP000289856"/>
    </source>
</evidence>
<gene>
    <name evidence="2" type="ORF">KCTCHS21_17450</name>
</gene>
<dbReference type="OrthoDB" id="5413799at2"/>